<gene>
    <name evidence="3" type="ORF">H6F44_22375</name>
</gene>
<comment type="similarity">
    <text evidence="1 2">Belongs to the phD/YefM antitoxin family.</text>
</comment>
<comment type="function">
    <text evidence="2">Antitoxin component of a type II toxin-antitoxin (TA) system.</text>
</comment>
<organism evidence="3 4">
    <name type="scientific">Pseudanabaena cinerea FACHB-1277</name>
    <dbReference type="NCBI Taxonomy" id="2949581"/>
    <lineage>
        <taxon>Bacteria</taxon>
        <taxon>Bacillati</taxon>
        <taxon>Cyanobacteriota</taxon>
        <taxon>Cyanophyceae</taxon>
        <taxon>Pseudanabaenales</taxon>
        <taxon>Pseudanabaenaceae</taxon>
        <taxon>Pseudanabaena</taxon>
        <taxon>Pseudanabaena cinerea</taxon>
    </lineage>
</organism>
<sequence>MIELKNIHSLSDFKRNAKEFIERIKSTQSPMVLTVNGKAEVVVQDAHAFQAICDRAEQAEAELRALKLATLQQDISIGIAQLKNGDYTEYDSDTLPNLLENIKNRGQKRLAHQNESI</sequence>
<dbReference type="SUPFAM" id="SSF143120">
    <property type="entry name" value="YefM-like"/>
    <property type="match status" value="1"/>
</dbReference>
<accession>A0A926UXA9</accession>
<dbReference type="Pfam" id="PF02604">
    <property type="entry name" value="PhdYeFM_antitox"/>
    <property type="match status" value="1"/>
</dbReference>
<evidence type="ECO:0000256" key="1">
    <source>
        <dbReference type="ARBA" id="ARBA00009981"/>
    </source>
</evidence>
<dbReference type="NCBIfam" id="TIGR01552">
    <property type="entry name" value="phd_fam"/>
    <property type="match status" value="1"/>
</dbReference>
<dbReference type="EMBL" id="JACJPY010000160">
    <property type="protein sequence ID" value="MBD2152835.1"/>
    <property type="molecule type" value="Genomic_DNA"/>
</dbReference>
<dbReference type="InterPro" id="IPR006442">
    <property type="entry name" value="Antitoxin_Phd/YefM"/>
</dbReference>
<dbReference type="RefSeq" id="WP_190353292.1">
    <property type="nucleotide sequence ID" value="NZ_JACJPY010000160.1"/>
</dbReference>
<evidence type="ECO:0000313" key="4">
    <source>
        <dbReference type="Proteomes" id="UP000631421"/>
    </source>
</evidence>
<comment type="caution">
    <text evidence="3">The sequence shown here is derived from an EMBL/GenBank/DDBJ whole genome shotgun (WGS) entry which is preliminary data.</text>
</comment>
<reference evidence="3" key="1">
    <citation type="journal article" date="2015" name="ISME J.">
        <title>Draft Genome Sequence of Streptomyces incarnatus NRRL8089, which Produces the Nucleoside Antibiotic Sinefungin.</title>
        <authorList>
            <person name="Oshima K."/>
            <person name="Hattori M."/>
            <person name="Shimizu H."/>
            <person name="Fukuda K."/>
            <person name="Nemoto M."/>
            <person name="Inagaki K."/>
            <person name="Tamura T."/>
        </authorList>
    </citation>
    <scope>NUCLEOTIDE SEQUENCE</scope>
    <source>
        <strain evidence="3">FACHB-1277</strain>
    </source>
</reference>
<keyword evidence="4" id="KW-1185">Reference proteome</keyword>
<dbReference type="AlphaFoldDB" id="A0A926UXA9"/>
<name>A0A926UXA9_9CYAN</name>
<evidence type="ECO:0000256" key="2">
    <source>
        <dbReference type="RuleBase" id="RU362080"/>
    </source>
</evidence>
<reference evidence="3" key="2">
    <citation type="submission" date="2020-08" db="EMBL/GenBank/DDBJ databases">
        <authorList>
            <person name="Chen M."/>
            <person name="Teng W."/>
            <person name="Zhao L."/>
            <person name="Hu C."/>
            <person name="Zhou Y."/>
            <person name="Han B."/>
            <person name="Song L."/>
            <person name="Shu W."/>
        </authorList>
    </citation>
    <scope>NUCLEOTIDE SEQUENCE</scope>
    <source>
        <strain evidence="3">FACHB-1277</strain>
    </source>
</reference>
<dbReference type="Gene3D" id="3.40.1620.10">
    <property type="entry name" value="YefM-like domain"/>
    <property type="match status" value="1"/>
</dbReference>
<dbReference type="InterPro" id="IPR036165">
    <property type="entry name" value="YefM-like_sf"/>
</dbReference>
<proteinExistence type="inferred from homology"/>
<dbReference type="Proteomes" id="UP000631421">
    <property type="component" value="Unassembled WGS sequence"/>
</dbReference>
<evidence type="ECO:0000313" key="3">
    <source>
        <dbReference type="EMBL" id="MBD2152835.1"/>
    </source>
</evidence>
<protein>
    <recommendedName>
        <fullName evidence="2">Antitoxin</fullName>
    </recommendedName>
</protein>